<dbReference type="GO" id="GO:0005886">
    <property type="term" value="C:plasma membrane"/>
    <property type="evidence" value="ECO:0007669"/>
    <property type="project" value="TreeGrafter"/>
</dbReference>
<evidence type="ECO:0000313" key="6">
    <source>
        <dbReference type="Proteomes" id="UP000229893"/>
    </source>
</evidence>
<dbReference type="Pfam" id="PF05157">
    <property type="entry name" value="MshEN"/>
    <property type="match status" value="1"/>
</dbReference>
<dbReference type="InterPro" id="IPR037257">
    <property type="entry name" value="T2SS_E_N_sf"/>
</dbReference>
<evidence type="ECO:0000313" key="5">
    <source>
        <dbReference type="EMBL" id="PIR04953.1"/>
    </source>
</evidence>
<dbReference type="EMBL" id="PCWO01000026">
    <property type="protein sequence ID" value="PIR04953.1"/>
    <property type="molecule type" value="Genomic_DNA"/>
</dbReference>
<dbReference type="GO" id="GO:0005524">
    <property type="term" value="F:ATP binding"/>
    <property type="evidence" value="ECO:0007669"/>
    <property type="project" value="UniProtKB-KW"/>
</dbReference>
<dbReference type="Gene3D" id="3.30.300.160">
    <property type="entry name" value="Type II secretion system, protein E, N-terminal domain"/>
    <property type="match status" value="1"/>
</dbReference>
<keyword evidence="3" id="KW-0067">ATP-binding</keyword>
<evidence type="ECO:0000256" key="2">
    <source>
        <dbReference type="ARBA" id="ARBA00022741"/>
    </source>
</evidence>
<dbReference type="PROSITE" id="PS00662">
    <property type="entry name" value="T2SP_E"/>
    <property type="match status" value="1"/>
</dbReference>
<evidence type="ECO:0000259" key="4">
    <source>
        <dbReference type="PROSITE" id="PS00662"/>
    </source>
</evidence>
<sequence length="598" mass="66259">MDNSTLLTELIQQGIIQEPQASKLQGEMSYLKDQIDKVIFDRRLADSYKVAEIKASLLNVPFKKIDITNINENILAIIPEDTARSYKVIPIEKKADMLIVGMINPDDVRAQDALRFIAKKEVVNLGVYLIAWADFELVSKKYSPYQSQVDEAVKAVASKYGDNANMGSQRIVQLDEGVSVSEEAPVIKIVASTLQEAIDQKASDIHIEPQRTKLRIRFRIDGDLKEVASFPAQLHQPLVSRVKILSELKIDENRIPQDGRFRTILSGRDIDFRVATFPTPAGEKVVLRILDPTVGLKGLEQLGLSPHNMSLVDKGIKKPFGMILISGPTGSGKTTTLYGILQLLNKEGVNIVSLEDPVEYYIEGLNQSQVRPEIGYSFASGLRQILRQDPDIIMVGEIRDAETAGLAIHAALTGHIVLSTIHTNNAVAVVSRLLDLGAQKFLLSSALNLMAAQRLVRRLCQDCKEAVEPTADVLKEIVEALKDMPSEVLKNVKKPYKIYKAQGCAKCNYKGFIGRVAIFEVFQMTTNLADELSSSNFSGSNILKEARRQGMLTLRQDGILKSLLGEVIIEEVLRDTEASIIKDEVVKNEEVIKNTLVS</sequence>
<name>A0A2H0N7T2_9BACT</name>
<dbReference type="PANTHER" id="PTHR30258:SF1">
    <property type="entry name" value="PROTEIN TRANSPORT PROTEIN HOFB HOMOLOG"/>
    <property type="match status" value="1"/>
</dbReference>
<dbReference type="InterPro" id="IPR001482">
    <property type="entry name" value="T2SS/T4SS_dom"/>
</dbReference>
<gene>
    <name evidence="5" type="ORF">COV57_01695</name>
</gene>
<dbReference type="Proteomes" id="UP000229893">
    <property type="component" value="Unassembled WGS sequence"/>
</dbReference>
<comment type="caution">
    <text evidence="5">The sequence shown here is derived from an EMBL/GenBank/DDBJ whole genome shotgun (WGS) entry which is preliminary data.</text>
</comment>
<dbReference type="Gene3D" id="3.30.450.90">
    <property type="match status" value="1"/>
</dbReference>
<evidence type="ECO:0000256" key="3">
    <source>
        <dbReference type="ARBA" id="ARBA00022840"/>
    </source>
</evidence>
<dbReference type="PANTHER" id="PTHR30258">
    <property type="entry name" value="TYPE II SECRETION SYSTEM PROTEIN GSPE-RELATED"/>
    <property type="match status" value="1"/>
</dbReference>
<protein>
    <recommendedName>
        <fullName evidence="4">Bacterial type II secretion system protein E domain-containing protein</fullName>
    </recommendedName>
</protein>
<dbReference type="CDD" id="cd01129">
    <property type="entry name" value="PulE-GspE-like"/>
    <property type="match status" value="1"/>
</dbReference>
<feature type="domain" description="Bacterial type II secretion system protein E" evidence="4">
    <location>
        <begin position="386"/>
        <end position="400"/>
    </location>
</feature>
<dbReference type="Gene3D" id="3.40.50.300">
    <property type="entry name" value="P-loop containing nucleotide triphosphate hydrolases"/>
    <property type="match status" value="1"/>
</dbReference>
<proteinExistence type="inferred from homology"/>
<dbReference type="SUPFAM" id="SSF52540">
    <property type="entry name" value="P-loop containing nucleoside triphosphate hydrolases"/>
    <property type="match status" value="1"/>
</dbReference>
<evidence type="ECO:0000256" key="1">
    <source>
        <dbReference type="ARBA" id="ARBA00006611"/>
    </source>
</evidence>
<keyword evidence="2" id="KW-0547">Nucleotide-binding</keyword>
<comment type="similarity">
    <text evidence="1">Belongs to the GSP E family.</text>
</comment>
<dbReference type="InterPro" id="IPR007831">
    <property type="entry name" value="T2SS_GspE_N"/>
</dbReference>
<dbReference type="GO" id="GO:0016887">
    <property type="term" value="F:ATP hydrolysis activity"/>
    <property type="evidence" value="ECO:0007669"/>
    <property type="project" value="TreeGrafter"/>
</dbReference>
<dbReference type="SUPFAM" id="SSF160246">
    <property type="entry name" value="EspE N-terminal domain-like"/>
    <property type="match status" value="1"/>
</dbReference>
<dbReference type="SMART" id="SM00382">
    <property type="entry name" value="AAA"/>
    <property type="match status" value="1"/>
</dbReference>
<dbReference type="InterPro" id="IPR027417">
    <property type="entry name" value="P-loop_NTPase"/>
</dbReference>
<dbReference type="Pfam" id="PF00437">
    <property type="entry name" value="T2SSE"/>
    <property type="match status" value="1"/>
</dbReference>
<organism evidence="5 6">
    <name type="scientific">Candidatus Liptonbacteria bacterium CG11_big_fil_rev_8_21_14_0_20_35_14</name>
    <dbReference type="NCBI Taxonomy" id="1974634"/>
    <lineage>
        <taxon>Bacteria</taxon>
        <taxon>Candidatus Liptoniibacteriota</taxon>
    </lineage>
</organism>
<accession>A0A2H0N7T2</accession>
<dbReference type="InterPro" id="IPR003593">
    <property type="entry name" value="AAA+_ATPase"/>
</dbReference>
<reference evidence="5 6" key="1">
    <citation type="submission" date="2017-09" db="EMBL/GenBank/DDBJ databases">
        <title>Depth-based differentiation of microbial function through sediment-hosted aquifers and enrichment of novel symbionts in the deep terrestrial subsurface.</title>
        <authorList>
            <person name="Probst A.J."/>
            <person name="Ladd B."/>
            <person name="Jarett J.K."/>
            <person name="Geller-Mcgrath D.E."/>
            <person name="Sieber C.M."/>
            <person name="Emerson J.B."/>
            <person name="Anantharaman K."/>
            <person name="Thomas B.C."/>
            <person name="Malmstrom R."/>
            <person name="Stieglmeier M."/>
            <person name="Klingl A."/>
            <person name="Woyke T."/>
            <person name="Ryan C.M."/>
            <person name="Banfield J.F."/>
        </authorList>
    </citation>
    <scope>NUCLEOTIDE SEQUENCE [LARGE SCALE GENOMIC DNA]</scope>
    <source>
        <strain evidence="5">CG11_big_fil_rev_8_21_14_0_20_35_14</strain>
    </source>
</reference>
<dbReference type="AlphaFoldDB" id="A0A2H0N7T2"/>